<dbReference type="Proteomes" id="UP000198809">
    <property type="component" value="Unassembled WGS sequence"/>
</dbReference>
<dbReference type="EMBL" id="CP076607">
    <property type="protein sequence ID" value="QWU15711.1"/>
    <property type="molecule type" value="Genomic_DNA"/>
</dbReference>
<dbReference type="AlphaFoldDB" id="A0A1H8VTW1"/>
<dbReference type="EMBL" id="FODH01000027">
    <property type="protein sequence ID" value="SEP18831.1"/>
    <property type="molecule type" value="Genomic_DNA"/>
</dbReference>
<evidence type="ECO:0000313" key="4">
    <source>
        <dbReference type="Proteomes" id="UP000683429"/>
    </source>
</evidence>
<sequence>MTYAELIKQGIAAKKMSLGQVCMKLAKKDLWVDRAILSKLQNGNLPPAKDHINKALAEIIEIDEIELRLAAARELIPSELFELIRSTGNQEIKGEGSHGGKNRVQNHY</sequence>
<proteinExistence type="predicted"/>
<reference evidence="2 3" key="1">
    <citation type="submission" date="2016-10" db="EMBL/GenBank/DDBJ databases">
        <authorList>
            <person name="de Groot N.N."/>
        </authorList>
    </citation>
    <scope>NUCLEOTIDE SEQUENCE [LARGE SCALE GENOMIC DNA]</scope>
    <source>
        <strain evidence="2 3">CGMCC 1.10238</strain>
    </source>
</reference>
<dbReference type="STRING" id="1333845.SAMN04487895_12759"/>
<evidence type="ECO:0000313" key="3">
    <source>
        <dbReference type="Proteomes" id="UP000198809"/>
    </source>
</evidence>
<dbReference type="Proteomes" id="UP000683429">
    <property type="component" value="Chromosome"/>
</dbReference>
<reference evidence="1 4" key="2">
    <citation type="submission" date="2021-06" db="EMBL/GenBank/DDBJ databases">
        <title>Whole genome sequence of Paenibacillus sophorae DSM23020 for comparative genomics.</title>
        <authorList>
            <person name="Kim M.-J."/>
            <person name="Lee G."/>
            <person name="Shin J.-H."/>
        </authorList>
    </citation>
    <scope>NUCLEOTIDE SEQUENCE [LARGE SCALE GENOMIC DNA]</scope>
    <source>
        <strain evidence="1 4">DSM 23020</strain>
    </source>
</reference>
<evidence type="ECO:0000313" key="2">
    <source>
        <dbReference type="EMBL" id="SEP18831.1"/>
    </source>
</evidence>
<protein>
    <submittedName>
        <fullName evidence="1">XRE family transcriptional regulator</fullName>
    </submittedName>
</protein>
<organism evidence="2 3">
    <name type="scientific">Paenibacillus sophorae</name>
    <dbReference type="NCBI Taxonomy" id="1333845"/>
    <lineage>
        <taxon>Bacteria</taxon>
        <taxon>Bacillati</taxon>
        <taxon>Bacillota</taxon>
        <taxon>Bacilli</taxon>
        <taxon>Bacillales</taxon>
        <taxon>Paenibacillaceae</taxon>
        <taxon>Paenibacillus</taxon>
    </lineage>
</organism>
<name>A0A1H8VTW1_9BACL</name>
<gene>
    <name evidence="1" type="ORF">KP014_28510</name>
    <name evidence="2" type="ORF">SAMN04487895_12759</name>
</gene>
<dbReference type="OrthoDB" id="2651434at2"/>
<accession>A0A1H8VTW1</accession>
<evidence type="ECO:0000313" key="1">
    <source>
        <dbReference type="EMBL" id="QWU15711.1"/>
    </source>
</evidence>
<dbReference type="RefSeq" id="WP_051500607.1">
    <property type="nucleotide sequence ID" value="NZ_CP076607.1"/>
</dbReference>
<keyword evidence="4" id="KW-1185">Reference proteome</keyword>